<name>A0A8X6IK42_TRICU</name>
<accession>A0A8X6IK42</accession>
<protein>
    <submittedName>
        <fullName evidence="1">Uncharacterized protein</fullName>
    </submittedName>
</protein>
<reference evidence="1" key="1">
    <citation type="submission" date="2020-07" db="EMBL/GenBank/DDBJ databases">
        <title>Multicomponent nature underlies the extraordinary mechanical properties of spider dragline silk.</title>
        <authorList>
            <person name="Kono N."/>
            <person name="Nakamura H."/>
            <person name="Mori M."/>
            <person name="Yoshida Y."/>
            <person name="Ohtoshi R."/>
            <person name="Malay A.D."/>
            <person name="Moran D.A.P."/>
            <person name="Tomita M."/>
            <person name="Numata K."/>
            <person name="Arakawa K."/>
        </authorList>
    </citation>
    <scope>NUCLEOTIDE SEQUENCE</scope>
</reference>
<keyword evidence="2" id="KW-1185">Reference proteome</keyword>
<organism evidence="1 2">
    <name type="scientific">Trichonephila clavata</name>
    <name type="common">Joro spider</name>
    <name type="synonym">Nephila clavata</name>
    <dbReference type="NCBI Taxonomy" id="2740835"/>
    <lineage>
        <taxon>Eukaryota</taxon>
        <taxon>Metazoa</taxon>
        <taxon>Ecdysozoa</taxon>
        <taxon>Arthropoda</taxon>
        <taxon>Chelicerata</taxon>
        <taxon>Arachnida</taxon>
        <taxon>Araneae</taxon>
        <taxon>Araneomorphae</taxon>
        <taxon>Entelegynae</taxon>
        <taxon>Araneoidea</taxon>
        <taxon>Nephilidae</taxon>
        <taxon>Trichonephila</taxon>
    </lineage>
</organism>
<dbReference type="Proteomes" id="UP000887116">
    <property type="component" value="Unassembled WGS sequence"/>
</dbReference>
<dbReference type="EMBL" id="BMAO01018469">
    <property type="protein sequence ID" value="GFR23719.1"/>
    <property type="molecule type" value="Genomic_DNA"/>
</dbReference>
<evidence type="ECO:0000313" key="2">
    <source>
        <dbReference type="Proteomes" id="UP000887116"/>
    </source>
</evidence>
<sequence length="105" mass="11701">MANMEVDSPIIICTCGKRLELEGGIAANEILITTYLQLINVPDTEENRDMKDVVMKSITETMQGKDAMAVELESLPPRNNPNCSVNKNSRNSSPIIEEIKTKVMY</sequence>
<proteinExistence type="predicted"/>
<comment type="caution">
    <text evidence="1">The sequence shown here is derived from an EMBL/GenBank/DDBJ whole genome shotgun (WGS) entry which is preliminary data.</text>
</comment>
<gene>
    <name evidence="1" type="ORF">TNCT_254501</name>
</gene>
<evidence type="ECO:0000313" key="1">
    <source>
        <dbReference type="EMBL" id="GFR23719.1"/>
    </source>
</evidence>
<dbReference type="AlphaFoldDB" id="A0A8X6IK42"/>